<organism evidence="1 2">
    <name type="scientific">Frischella perrara</name>
    <dbReference type="NCBI Taxonomy" id="1267021"/>
    <lineage>
        <taxon>Bacteria</taxon>
        <taxon>Pseudomonadati</taxon>
        <taxon>Pseudomonadota</taxon>
        <taxon>Gammaproteobacteria</taxon>
        <taxon>Orbales</taxon>
        <taxon>Orbaceae</taxon>
        <taxon>Frischella</taxon>
    </lineage>
</organism>
<dbReference type="EMBL" id="CP009056">
    <property type="protein sequence ID" value="AJA44468.1"/>
    <property type="molecule type" value="Genomic_DNA"/>
</dbReference>
<reference evidence="1 2" key="1">
    <citation type="journal article" date="2014" name="Appl. Environ. Microbiol.">
        <title>Gut symbionts from distinct hosts exhibit genotoxic activity via divergent colibactin biosynthetic pathways.</title>
        <authorList>
            <person name="Engel P."/>
            <person name="Vizcaino M.I."/>
            <person name="Crawford J.M."/>
        </authorList>
    </citation>
    <scope>NUCLEOTIDE SEQUENCE [LARGE SCALE GENOMIC DNA]</scope>
    <source>
        <strain evidence="1 2">PEB0191</strain>
    </source>
</reference>
<dbReference type="HOGENOM" id="CLU_1292831_0_0_6"/>
<dbReference type="Proteomes" id="UP000030901">
    <property type="component" value="Chromosome"/>
</dbReference>
<evidence type="ECO:0000313" key="2">
    <source>
        <dbReference type="Proteomes" id="UP000030901"/>
    </source>
</evidence>
<dbReference type="OrthoDB" id="5465402at2"/>
<dbReference type="AlphaFoldDB" id="A0A0A7RZ21"/>
<sequence length="213" mass="24181">MTISIKQYNANTSSLGVSNSVRQHDLILRFSSPKPAISPEVVLKFSISNNVGDYLEFGSGYCVSTYKPFGFGGFNQNYNRAPFWNGDKAGDYYGYITFYHDEITNITYGELFVNDNDISRDNINVLVTYTDRNNNTISRYFVTDKNGKFSDDHKLEGIYAVVGKAQLMTPISSTINIISRPIPLLLKFENKKALMTEDHQFVLITENNNYLTK</sequence>
<proteinExistence type="predicted"/>
<dbReference type="KEGG" id="fpp:FPB0191_00637"/>
<evidence type="ECO:0000313" key="1">
    <source>
        <dbReference type="EMBL" id="AJA44468.1"/>
    </source>
</evidence>
<dbReference type="STRING" id="1267021.FPB0191_00637"/>
<gene>
    <name evidence="1" type="ORF">FPB0191_00637</name>
</gene>
<accession>A0A0A7RZ21</accession>
<dbReference type="RefSeq" id="WP_039103971.1">
    <property type="nucleotide sequence ID" value="NZ_CP009056.1"/>
</dbReference>
<keyword evidence="2" id="KW-1185">Reference proteome</keyword>
<name>A0A0A7RZ21_FRIPE</name>
<protein>
    <submittedName>
        <fullName evidence="1">Uncharacterized protein</fullName>
    </submittedName>
</protein>